<dbReference type="UniPathway" id="UPA00885"/>
<dbReference type="Gene3D" id="1.10.10.520">
    <property type="entry name" value="Ubiquitin activating enzymes (Uba3). Chain: B, domain 2"/>
    <property type="match status" value="1"/>
</dbReference>
<dbReference type="PANTHER" id="PTHR10953:SF6">
    <property type="entry name" value="NEDD8-ACTIVATING ENZYME E1 CATALYTIC SUBUNIT"/>
    <property type="match status" value="1"/>
</dbReference>
<name>A0A8J8NXY2_HALGN</name>
<evidence type="ECO:0000256" key="7">
    <source>
        <dbReference type="ARBA" id="ARBA00022840"/>
    </source>
</evidence>
<dbReference type="Proteomes" id="UP000785679">
    <property type="component" value="Unassembled WGS sequence"/>
</dbReference>
<dbReference type="GO" id="GO:0045116">
    <property type="term" value="P:protein neddylation"/>
    <property type="evidence" value="ECO:0007669"/>
    <property type="project" value="UniProtKB-UniRule"/>
</dbReference>
<organism evidence="12 13">
    <name type="scientific">Halteria grandinella</name>
    <dbReference type="NCBI Taxonomy" id="5974"/>
    <lineage>
        <taxon>Eukaryota</taxon>
        <taxon>Sar</taxon>
        <taxon>Alveolata</taxon>
        <taxon>Ciliophora</taxon>
        <taxon>Intramacronucleata</taxon>
        <taxon>Spirotrichea</taxon>
        <taxon>Stichotrichia</taxon>
        <taxon>Sporadotrichida</taxon>
        <taxon>Halteriidae</taxon>
        <taxon>Halteria</taxon>
    </lineage>
</organism>
<dbReference type="SUPFAM" id="SSF69572">
    <property type="entry name" value="Activating enzymes of the ubiquitin-like proteins"/>
    <property type="match status" value="1"/>
</dbReference>
<evidence type="ECO:0000313" key="12">
    <source>
        <dbReference type="EMBL" id="TNV82410.1"/>
    </source>
</evidence>
<dbReference type="InterPro" id="IPR023318">
    <property type="entry name" value="Ub_act_enz_dom_a_sf"/>
</dbReference>
<dbReference type="FunFam" id="1.10.10.520:FF:000001">
    <property type="entry name" value="NEDD8-activating enzyme E1 catalytic subunit"/>
    <property type="match status" value="1"/>
</dbReference>
<evidence type="ECO:0000256" key="5">
    <source>
        <dbReference type="ARBA" id="ARBA00022741"/>
    </source>
</evidence>
<evidence type="ECO:0000256" key="2">
    <source>
        <dbReference type="ARBA" id="ARBA00006310"/>
    </source>
</evidence>
<dbReference type="SMART" id="SM01181">
    <property type="entry name" value="E2_bind"/>
    <property type="match status" value="1"/>
</dbReference>
<evidence type="ECO:0000256" key="9">
    <source>
        <dbReference type="ARBA" id="ARBA00024626"/>
    </source>
</evidence>
<dbReference type="InterPro" id="IPR014929">
    <property type="entry name" value="E2-binding"/>
</dbReference>
<evidence type="ECO:0000313" key="13">
    <source>
        <dbReference type="Proteomes" id="UP000785679"/>
    </source>
</evidence>
<protein>
    <recommendedName>
        <fullName evidence="3 10">NEDD8-activating enzyme E1 catalytic subunit</fullName>
        <ecNumber evidence="8 10">6.2.1.64</ecNumber>
    </recommendedName>
</protein>
<dbReference type="InterPro" id="IPR035985">
    <property type="entry name" value="Ubiquitin-activating_enz"/>
</dbReference>
<keyword evidence="4 10" id="KW-0436">Ligase</keyword>
<dbReference type="AlphaFoldDB" id="A0A8J8NXY2"/>
<comment type="function">
    <text evidence="10">Catalytic subunit of the dimeric E1 enzyme, which activates NEDD8.</text>
</comment>
<dbReference type="EMBL" id="RRYP01004993">
    <property type="protein sequence ID" value="TNV82410.1"/>
    <property type="molecule type" value="Genomic_DNA"/>
</dbReference>
<dbReference type="Gene3D" id="3.10.290.20">
    <property type="entry name" value="Ubiquitin-like 2 activating enzyme e1b. Chain: B, domain 3"/>
    <property type="match status" value="1"/>
</dbReference>
<dbReference type="InterPro" id="IPR045886">
    <property type="entry name" value="ThiF/MoeB/HesA"/>
</dbReference>
<evidence type="ECO:0000256" key="6">
    <source>
        <dbReference type="ARBA" id="ARBA00022786"/>
    </source>
</evidence>
<dbReference type="Gene3D" id="3.40.50.720">
    <property type="entry name" value="NAD(P)-binding Rossmann-like Domain"/>
    <property type="match status" value="1"/>
</dbReference>
<dbReference type="PANTHER" id="PTHR10953">
    <property type="entry name" value="UBIQUITIN-ACTIVATING ENZYME E1"/>
    <property type="match status" value="1"/>
</dbReference>
<dbReference type="GO" id="GO:0005737">
    <property type="term" value="C:cytoplasm"/>
    <property type="evidence" value="ECO:0007669"/>
    <property type="project" value="TreeGrafter"/>
</dbReference>
<keyword evidence="13" id="KW-1185">Reference proteome</keyword>
<evidence type="ECO:0000256" key="3">
    <source>
        <dbReference type="ARBA" id="ARBA00015203"/>
    </source>
</evidence>
<keyword evidence="6 10" id="KW-0833">Ubl conjugation pathway</keyword>
<sequence length="428" mass="47913">MIGEQSYYYDLDHLYTRKSHFAPEIFEPSTELRDMMTEFPKVLVIGAGGLGCEILKDLALSGFKDIHVIDLDKIDVTNLNRQFLFRKDDVGQYKSEVAAKFVMKRCPGVKITPYTTKIQEFDLQFYKQFHCIIAGLDNIEARRWLNSMVHTMVEFEEDGSIVEGTQISLIDGGTEGFKGQSRVIIPFKTGCFECSMGTIPPAVSYPACTIANTPRIPEHCIAYALVMQWPTEFPSRAVDKDSPVDMKWLYDRALERANTFGIQGVTYKLTMGVVKNIIPAIASTNALVSAHCVTEAIKSLSGCNHTLDNYFQYMGQTGLSTQTFIFERSADCVVCNKVKKAIEVSSSITLRALIETLVEKFRLTGPSIDSNKGPIYIAAPPSIEVHHAFKLDLTLKQLTEKGIMNDGEYQIIDKAIPSAINLFIKYTD</sequence>
<evidence type="ECO:0000259" key="11">
    <source>
        <dbReference type="SMART" id="SM01181"/>
    </source>
</evidence>
<comment type="pathway">
    <text evidence="1 10">Protein modification; protein neddylation.</text>
</comment>
<feature type="domain" description="E2 binding" evidence="11">
    <location>
        <begin position="342"/>
        <end position="427"/>
    </location>
</feature>
<dbReference type="GO" id="GO:0019781">
    <property type="term" value="F:NEDD8 activating enzyme activity"/>
    <property type="evidence" value="ECO:0007669"/>
    <property type="project" value="UniProtKB-UniRule"/>
</dbReference>
<keyword evidence="7 10" id="KW-0067">ATP-binding</keyword>
<comment type="catalytic activity">
    <reaction evidence="9 10">
        <text>ATP + [NEDD8 protein] + [E1 NEDD8-activating enzyme]-L-cysteine = AMP + diphosphate + [E1 NEDD8-activating enzyme]-S-[NEDD8 protein]-yl-L-cysteine.</text>
        <dbReference type="EC" id="6.2.1.64"/>
    </reaction>
</comment>
<evidence type="ECO:0000256" key="8">
    <source>
        <dbReference type="ARBA" id="ARBA00023624"/>
    </source>
</evidence>
<reference evidence="12" key="1">
    <citation type="submission" date="2019-06" db="EMBL/GenBank/DDBJ databases">
        <authorList>
            <person name="Zheng W."/>
        </authorList>
    </citation>
    <scope>NUCLEOTIDE SEQUENCE</scope>
    <source>
        <strain evidence="12">QDHG01</strain>
    </source>
</reference>
<keyword evidence="5 10" id="KW-0547">Nucleotide-binding</keyword>
<comment type="similarity">
    <text evidence="2 10">Belongs to the ubiquitin-activating E1 family. UBA3 subfamily.</text>
</comment>
<gene>
    <name evidence="12" type="ORF">FGO68_gene9863</name>
</gene>
<proteinExistence type="inferred from homology"/>
<dbReference type="EC" id="6.2.1.64" evidence="8 10"/>
<dbReference type="GO" id="GO:0005524">
    <property type="term" value="F:ATP binding"/>
    <property type="evidence" value="ECO:0007669"/>
    <property type="project" value="UniProtKB-UniRule"/>
</dbReference>
<evidence type="ECO:0000256" key="1">
    <source>
        <dbReference type="ARBA" id="ARBA00005032"/>
    </source>
</evidence>
<dbReference type="OrthoDB" id="10255449at2759"/>
<comment type="caution">
    <text evidence="12">The sequence shown here is derived from an EMBL/GenBank/DDBJ whole genome shotgun (WGS) entry which is preliminary data.</text>
</comment>
<dbReference type="Pfam" id="PF08825">
    <property type="entry name" value="E2_bind"/>
    <property type="match status" value="1"/>
</dbReference>
<evidence type="ECO:0000256" key="4">
    <source>
        <dbReference type="ARBA" id="ARBA00022598"/>
    </source>
</evidence>
<dbReference type="InterPro" id="IPR000594">
    <property type="entry name" value="ThiF_NAD_FAD-bd"/>
</dbReference>
<dbReference type="GO" id="GO:0005634">
    <property type="term" value="C:nucleus"/>
    <property type="evidence" value="ECO:0007669"/>
    <property type="project" value="TreeGrafter"/>
</dbReference>
<dbReference type="Pfam" id="PF00899">
    <property type="entry name" value="ThiF"/>
    <property type="match status" value="1"/>
</dbReference>
<evidence type="ECO:0000256" key="10">
    <source>
        <dbReference type="RuleBase" id="RU368009"/>
    </source>
</evidence>
<accession>A0A8J8NXY2</accession>